<gene>
    <name evidence="2" type="ORF">SDC9_137675</name>
</gene>
<comment type="caution">
    <text evidence="2">The sequence shown here is derived from an EMBL/GenBank/DDBJ whole genome shotgun (WGS) entry which is preliminary data.</text>
</comment>
<evidence type="ECO:0000259" key="1">
    <source>
        <dbReference type="PROSITE" id="PS50968"/>
    </source>
</evidence>
<dbReference type="AlphaFoldDB" id="A0A645DM73"/>
<proteinExistence type="predicted"/>
<evidence type="ECO:0000313" key="2">
    <source>
        <dbReference type="EMBL" id="MPM90554.1"/>
    </source>
</evidence>
<dbReference type="InterPro" id="IPR000089">
    <property type="entry name" value="Biotin_lipoyl"/>
</dbReference>
<protein>
    <recommendedName>
        <fullName evidence="1">Lipoyl-binding domain-containing protein</fullName>
    </recommendedName>
</protein>
<organism evidence="2">
    <name type="scientific">bioreactor metagenome</name>
    <dbReference type="NCBI Taxonomy" id="1076179"/>
    <lineage>
        <taxon>unclassified sequences</taxon>
        <taxon>metagenomes</taxon>
        <taxon>ecological metagenomes</taxon>
    </lineage>
</organism>
<dbReference type="EMBL" id="VSSQ01037778">
    <property type="protein sequence ID" value="MPM90554.1"/>
    <property type="molecule type" value="Genomic_DNA"/>
</dbReference>
<feature type="domain" description="Lipoyl-binding" evidence="1">
    <location>
        <begin position="1"/>
        <end position="48"/>
    </location>
</feature>
<reference evidence="2" key="1">
    <citation type="submission" date="2019-08" db="EMBL/GenBank/DDBJ databases">
        <authorList>
            <person name="Kucharzyk K."/>
            <person name="Murdoch R.W."/>
            <person name="Higgins S."/>
            <person name="Loffler F."/>
        </authorList>
    </citation>
    <scope>NUCLEOTIDE SEQUENCE</scope>
</reference>
<name>A0A645DM73_9ZZZZ</name>
<dbReference type="SUPFAM" id="SSF51230">
    <property type="entry name" value="Single hybrid motif"/>
    <property type="match status" value="1"/>
</dbReference>
<dbReference type="Gene3D" id="2.40.50.100">
    <property type="match status" value="1"/>
</dbReference>
<dbReference type="InterPro" id="IPR011053">
    <property type="entry name" value="Single_hybrid_motif"/>
</dbReference>
<dbReference type="CDD" id="cd06850">
    <property type="entry name" value="biotinyl_domain"/>
    <property type="match status" value="1"/>
</dbReference>
<accession>A0A645DM73</accession>
<dbReference type="PROSITE" id="PS50968">
    <property type="entry name" value="BIOTINYL_LIPOYL"/>
    <property type="match status" value="1"/>
</dbReference>
<sequence length="48" mass="5281">MKVGEIIGYIESMKTYNAIAAEESGKVTEICFSNGDLVEEDDILVKLN</sequence>
<dbReference type="Pfam" id="PF00364">
    <property type="entry name" value="Biotin_lipoyl"/>
    <property type="match status" value="1"/>
</dbReference>